<dbReference type="Proteomes" id="UP000515126">
    <property type="component" value="Unplaced"/>
</dbReference>
<dbReference type="FunFam" id="3.40.50.150:FF:000146">
    <property type="entry name" value="Acetylserotonin O-methyltransferase"/>
    <property type="match status" value="1"/>
</dbReference>
<accession>A0A6P5P8Y7</accession>
<feature type="domain" description="O-methyltransferase C-terminal" evidence="14">
    <location>
        <begin position="127"/>
        <end position="342"/>
    </location>
</feature>
<dbReference type="AlphaFoldDB" id="A0A6P5P8Y7"/>
<dbReference type="PANTHER" id="PTHR43712">
    <property type="entry name" value="PUTATIVE (AFU_ORTHOLOGUE AFUA_4G14580)-RELATED"/>
    <property type="match status" value="1"/>
</dbReference>
<comment type="pathway">
    <text evidence="6">Aromatic compound metabolism; melatonin biosynthesis; melatonin from serotonin: step 1/2.</text>
</comment>
<keyword evidence="4" id="KW-0949">S-adenosyl-L-methionine</keyword>
<dbReference type="InterPro" id="IPR016461">
    <property type="entry name" value="COMT-like"/>
</dbReference>
<dbReference type="KEGG" id="mcal:110288766"/>
<dbReference type="InterPro" id="IPR001077">
    <property type="entry name" value="COMT_C"/>
</dbReference>
<dbReference type="InterPro" id="IPR012967">
    <property type="entry name" value="COMT_dimerisation"/>
</dbReference>
<dbReference type="PROSITE" id="PS51683">
    <property type="entry name" value="SAM_OMT_II"/>
    <property type="match status" value="1"/>
</dbReference>
<dbReference type="Pfam" id="PF08100">
    <property type="entry name" value="Dimerisation"/>
    <property type="match status" value="1"/>
</dbReference>
<organism evidence="16 17">
    <name type="scientific">Mus caroli</name>
    <name type="common">Ryukyu mouse</name>
    <name type="synonym">Ricefield mouse</name>
    <dbReference type="NCBI Taxonomy" id="10089"/>
    <lineage>
        <taxon>Eukaryota</taxon>
        <taxon>Metazoa</taxon>
        <taxon>Chordata</taxon>
        <taxon>Craniata</taxon>
        <taxon>Vertebrata</taxon>
        <taxon>Euteleostomi</taxon>
        <taxon>Mammalia</taxon>
        <taxon>Eutheria</taxon>
        <taxon>Euarchontoglires</taxon>
        <taxon>Glires</taxon>
        <taxon>Rodentia</taxon>
        <taxon>Myomorpha</taxon>
        <taxon>Muroidea</taxon>
        <taxon>Muridae</taxon>
        <taxon>Murinae</taxon>
        <taxon>Mus</taxon>
        <taxon>Mus</taxon>
    </lineage>
</organism>
<feature type="domain" description="O-methyltransferase dimerisation" evidence="15">
    <location>
        <begin position="23"/>
        <end position="105"/>
    </location>
</feature>
<evidence type="ECO:0000313" key="17">
    <source>
        <dbReference type="RefSeq" id="XP_021010680.1"/>
    </source>
</evidence>
<protein>
    <recommendedName>
        <fullName evidence="8">Acetylserotonin O-methyltransferase</fullName>
        <ecNumber evidence="7">2.1.1.4</ecNumber>
    </recommendedName>
    <alternativeName>
        <fullName evidence="9">Hydroxyindole O-methyltransferase</fullName>
    </alternativeName>
</protein>
<evidence type="ECO:0000256" key="4">
    <source>
        <dbReference type="ARBA" id="ARBA00022691"/>
    </source>
</evidence>
<evidence type="ECO:0000256" key="13">
    <source>
        <dbReference type="SAM" id="MobiDB-lite"/>
    </source>
</evidence>
<dbReference type="SUPFAM" id="SSF53335">
    <property type="entry name" value="S-adenosyl-L-methionine-dependent methyltransferases"/>
    <property type="match status" value="1"/>
</dbReference>
<dbReference type="FunFam" id="1.10.10.10:FF:000358">
    <property type="entry name" value="Acetylserotonin O-methyltransferase"/>
    <property type="match status" value="1"/>
</dbReference>
<dbReference type="GO" id="GO:0032259">
    <property type="term" value="P:methylation"/>
    <property type="evidence" value="ECO:0007669"/>
    <property type="project" value="UniProtKB-KW"/>
</dbReference>
<dbReference type="SUPFAM" id="SSF46785">
    <property type="entry name" value="Winged helix' DNA-binding domain"/>
    <property type="match status" value="1"/>
</dbReference>
<evidence type="ECO:0000313" key="16">
    <source>
        <dbReference type="Proteomes" id="UP000515126"/>
    </source>
</evidence>
<evidence type="ECO:0000256" key="6">
    <source>
        <dbReference type="ARBA" id="ARBA00037926"/>
    </source>
</evidence>
<evidence type="ECO:0000256" key="2">
    <source>
        <dbReference type="ARBA" id="ARBA00022603"/>
    </source>
</evidence>
<keyword evidence="16" id="KW-1185">Reference proteome</keyword>
<dbReference type="EC" id="2.1.1.4" evidence="7"/>
<sequence>MPRGRATRAGVSARQDRDFRALMDLAHGFMASQVLFAACALRVFDAAALGPVDAAALARSSGLSPRGTRLLLDACAGLGLLRRRRGAGPRGPSYTNSPLASAFLVAGSPLSQRSLLLYLAGTTYLCWGHLADGVREGRSQYARAVGVDADDPFTAIYRSEAERLLFMRGLQETWSLCGGRVLAAFDLSPFRVICDLGGGSGALARVAARLYPGSEVTVFETPDVVAAARAHFPAPAEDEDGAEPRVRFLSGDFFCSPLPPADLYILARVLHDWTDAACVELLRRVRGALRPGGAVLLVESVLSPGGAGPTRTLLLSLTMLLQARGRERTEAEYRGLTARAGFYRLRLRRPRGPYHAMMAARGGGAGARSDARGGEVGSEVTSQTGSGTGSEVGIQG</sequence>
<dbReference type="InterPro" id="IPR036390">
    <property type="entry name" value="WH_DNA-bd_sf"/>
</dbReference>
<dbReference type="Gene3D" id="1.10.10.10">
    <property type="entry name" value="Winged helix-like DNA-binding domain superfamily/Winged helix DNA-binding domain"/>
    <property type="match status" value="1"/>
</dbReference>
<dbReference type="PIRSF" id="PIRSF005739">
    <property type="entry name" value="O-mtase"/>
    <property type="match status" value="1"/>
</dbReference>
<evidence type="ECO:0000259" key="14">
    <source>
        <dbReference type="Pfam" id="PF00891"/>
    </source>
</evidence>
<dbReference type="GeneID" id="110288766"/>
<evidence type="ECO:0000256" key="7">
    <source>
        <dbReference type="ARBA" id="ARBA00039116"/>
    </source>
</evidence>
<dbReference type="Pfam" id="PF00891">
    <property type="entry name" value="Methyltransf_2"/>
    <property type="match status" value="1"/>
</dbReference>
<dbReference type="GO" id="GO:0046983">
    <property type="term" value="F:protein dimerization activity"/>
    <property type="evidence" value="ECO:0007669"/>
    <property type="project" value="InterPro"/>
</dbReference>
<evidence type="ECO:0000256" key="5">
    <source>
        <dbReference type="ARBA" id="ARBA00037645"/>
    </source>
</evidence>
<dbReference type="RefSeq" id="XP_021010680.1">
    <property type="nucleotide sequence ID" value="XM_021155021.1"/>
</dbReference>
<evidence type="ECO:0000256" key="10">
    <source>
        <dbReference type="ARBA" id="ARBA00043260"/>
    </source>
</evidence>
<feature type="region of interest" description="Disordered" evidence="13">
    <location>
        <begin position="361"/>
        <end position="396"/>
    </location>
</feature>
<evidence type="ECO:0000256" key="1">
    <source>
        <dbReference type="ARBA" id="ARBA00011738"/>
    </source>
</evidence>
<reference evidence="17" key="1">
    <citation type="submission" date="2025-08" db="UniProtKB">
        <authorList>
            <consortium name="RefSeq"/>
        </authorList>
    </citation>
    <scope>IDENTIFICATION</scope>
</reference>
<comment type="catalytic activity">
    <reaction evidence="11">
        <text>N-acetylserotonin + S-adenosyl-L-methionine = melatonin + S-adenosyl-L-homocysteine + H(+)</text>
        <dbReference type="Rhea" id="RHEA:15573"/>
        <dbReference type="ChEBI" id="CHEBI:15378"/>
        <dbReference type="ChEBI" id="CHEBI:16796"/>
        <dbReference type="ChEBI" id="CHEBI:17697"/>
        <dbReference type="ChEBI" id="CHEBI:57856"/>
        <dbReference type="ChEBI" id="CHEBI:59789"/>
        <dbReference type="EC" id="2.1.1.4"/>
    </reaction>
    <physiologicalReaction direction="left-to-right" evidence="11">
        <dbReference type="Rhea" id="RHEA:15574"/>
    </physiologicalReaction>
</comment>
<comment type="subunit">
    <text evidence="1">Homodimer.</text>
</comment>
<feature type="compositionally biased region" description="Gly residues" evidence="13">
    <location>
        <begin position="386"/>
        <end position="396"/>
    </location>
</feature>
<comment type="function">
    <text evidence="5">Catalyzes the transfer of a methyl group onto N-acetylserotonin, producing melatonin (N-acetyl-5-methoxytryptamine).</text>
</comment>
<proteinExistence type="predicted"/>
<name>A0A6P5P8Y7_MUSCR</name>
<evidence type="ECO:0000256" key="3">
    <source>
        <dbReference type="ARBA" id="ARBA00022679"/>
    </source>
</evidence>
<evidence type="ECO:0000256" key="12">
    <source>
        <dbReference type="PIRSR" id="PIRSR005739-1"/>
    </source>
</evidence>
<evidence type="ECO:0000256" key="11">
    <source>
        <dbReference type="ARBA" id="ARBA00050448"/>
    </source>
</evidence>
<dbReference type="InterPro" id="IPR029063">
    <property type="entry name" value="SAM-dependent_MTases_sf"/>
</dbReference>
<evidence type="ECO:0000259" key="15">
    <source>
        <dbReference type="Pfam" id="PF08100"/>
    </source>
</evidence>
<dbReference type="Gene3D" id="3.40.50.150">
    <property type="entry name" value="Vaccinia Virus protein VP39"/>
    <property type="match status" value="1"/>
</dbReference>
<dbReference type="InterPro" id="IPR036388">
    <property type="entry name" value="WH-like_DNA-bd_sf"/>
</dbReference>
<feature type="active site" description="Proton acceptor" evidence="12">
    <location>
        <position position="271"/>
    </location>
</feature>
<dbReference type="CDD" id="cd02440">
    <property type="entry name" value="AdoMet_MTases"/>
    <property type="match status" value="1"/>
</dbReference>
<dbReference type="CTD" id="438"/>
<dbReference type="GO" id="GO:0030187">
    <property type="term" value="P:melatonin biosynthetic process"/>
    <property type="evidence" value="ECO:0007669"/>
    <property type="project" value="UniProtKB-KW"/>
</dbReference>
<keyword evidence="10" id="KW-0471">Melatonin biosynthesis</keyword>
<evidence type="ECO:0000256" key="8">
    <source>
        <dbReference type="ARBA" id="ARBA00040730"/>
    </source>
</evidence>
<keyword evidence="3" id="KW-0808">Transferase</keyword>
<keyword evidence="2" id="KW-0489">Methyltransferase</keyword>
<gene>
    <name evidence="17" type="primary">Asmt</name>
</gene>
<evidence type="ECO:0000256" key="9">
    <source>
        <dbReference type="ARBA" id="ARBA00043054"/>
    </source>
</evidence>
<dbReference type="PANTHER" id="PTHR43712:SF2">
    <property type="entry name" value="O-METHYLTRANSFERASE CICE"/>
    <property type="match status" value="1"/>
</dbReference>
<dbReference type="GO" id="GO:0017096">
    <property type="term" value="F:acetylserotonin O-methyltransferase activity"/>
    <property type="evidence" value="ECO:0007669"/>
    <property type="project" value="UniProtKB-EC"/>
</dbReference>